<evidence type="ECO:0000313" key="18">
    <source>
        <dbReference type="EMBL" id="KAJ5553580.1"/>
    </source>
</evidence>
<evidence type="ECO:0000256" key="14">
    <source>
        <dbReference type="ARBA" id="ARBA00025221"/>
    </source>
</evidence>
<comment type="pathway">
    <text evidence="3 15">Glycan metabolism; L-arabinan degradation.</text>
</comment>
<feature type="active site" description="Proton donor" evidence="16">
    <location>
        <position position="218"/>
    </location>
</feature>
<accession>A0AAD6D712</accession>
<organism evidence="18 19">
    <name type="scientific">Penicillium frequentans</name>
    <dbReference type="NCBI Taxonomy" id="3151616"/>
    <lineage>
        <taxon>Eukaryota</taxon>
        <taxon>Fungi</taxon>
        <taxon>Dikarya</taxon>
        <taxon>Ascomycota</taxon>
        <taxon>Pezizomycotina</taxon>
        <taxon>Eurotiomycetes</taxon>
        <taxon>Eurotiomycetidae</taxon>
        <taxon>Eurotiales</taxon>
        <taxon>Aspergillaceae</taxon>
        <taxon>Penicillium</taxon>
    </lineage>
</organism>
<evidence type="ECO:0000256" key="3">
    <source>
        <dbReference type="ARBA" id="ARBA00004834"/>
    </source>
</evidence>
<reference evidence="18 19" key="1">
    <citation type="journal article" date="2023" name="IMA Fungus">
        <title>Comparative genomic study of the Penicillium genus elucidates a diverse pangenome and 15 lateral gene transfer events.</title>
        <authorList>
            <person name="Petersen C."/>
            <person name="Sorensen T."/>
            <person name="Nielsen M.R."/>
            <person name="Sondergaard T.E."/>
            <person name="Sorensen J.L."/>
            <person name="Fitzpatrick D.A."/>
            <person name="Frisvad J.C."/>
            <person name="Nielsen K.L."/>
        </authorList>
    </citation>
    <scope>NUCLEOTIDE SEQUENCE [LARGE SCALE GENOMIC DNA]</scope>
    <source>
        <strain evidence="18 19">IBT 35679</strain>
    </source>
</reference>
<evidence type="ECO:0000256" key="9">
    <source>
        <dbReference type="ARBA" id="ARBA00022801"/>
    </source>
</evidence>
<evidence type="ECO:0000256" key="7">
    <source>
        <dbReference type="ARBA" id="ARBA00022651"/>
    </source>
</evidence>
<keyword evidence="11" id="KW-0119">Carbohydrate metabolism</keyword>
<keyword evidence="6" id="KW-0964">Secreted</keyword>
<dbReference type="EMBL" id="JAQIZZ010000002">
    <property type="protein sequence ID" value="KAJ5553580.1"/>
    <property type="molecule type" value="Genomic_DNA"/>
</dbReference>
<dbReference type="SUPFAM" id="SSF75005">
    <property type="entry name" value="Arabinanase/levansucrase/invertase"/>
    <property type="match status" value="1"/>
</dbReference>
<feature type="active site" description="Proton acceptor" evidence="16">
    <location>
        <position position="49"/>
    </location>
</feature>
<dbReference type="Pfam" id="PF04616">
    <property type="entry name" value="Glyco_hydro_43"/>
    <property type="match status" value="1"/>
</dbReference>
<dbReference type="InterPro" id="IPR016840">
    <property type="entry name" value="Glyco_hydro_43_endo_a_Ara-ase"/>
</dbReference>
<dbReference type="PANTHER" id="PTHR43301">
    <property type="entry name" value="ARABINAN ENDO-1,5-ALPHA-L-ARABINOSIDASE"/>
    <property type="match status" value="1"/>
</dbReference>
<dbReference type="InterPro" id="IPR050727">
    <property type="entry name" value="GH43_arabinanases"/>
</dbReference>
<keyword evidence="9 15" id="KW-0378">Hydrolase</keyword>
<name>A0AAD6D712_9EURO</name>
<keyword evidence="12 15" id="KW-0326">Glycosidase</keyword>
<comment type="similarity">
    <text evidence="4 15">Belongs to the glycosyl hydrolase 43 family.</text>
</comment>
<evidence type="ECO:0000256" key="2">
    <source>
        <dbReference type="ARBA" id="ARBA00004613"/>
    </source>
</evidence>
<evidence type="ECO:0000256" key="1">
    <source>
        <dbReference type="ARBA" id="ARBA00000375"/>
    </source>
</evidence>
<feature type="site" description="Important for catalytic activity, responsible for pKa modulation of the active site Glu and correct orientation of both the proton donor and substrate" evidence="17">
    <location>
        <position position="161"/>
    </location>
</feature>
<keyword evidence="10" id="KW-0325">Glycoprotein</keyword>
<dbReference type="PANTHER" id="PTHR43301:SF4">
    <property type="entry name" value="ARABINAN ENDO-1,5-ALPHA-L-ARABINOSIDASE B"/>
    <property type="match status" value="1"/>
</dbReference>
<evidence type="ECO:0000256" key="6">
    <source>
        <dbReference type="ARBA" id="ARBA00022525"/>
    </source>
</evidence>
<dbReference type="Gene3D" id="2.115.10.20">
    <property type="entry name" value="Glycosyl hydrolase domain, family 43"/>
    <property type="match status" value="1"/>
</dbReference>
<dbReference type="InterPro" id="IPR006710">
    <property type="entry name" value="Glyco_hydro_43"/>
</dbReference>
<comment type="subcellular location">
    <subcellularLocation>
        <location evidence="2">Secreted</location>
    </subcellularLocation>
</comment>
<proteinExistence type="inferred from homology"/>
<evidence type="ECO:0000256" key="10">
    <source>
        <dbReference type="ARBA" id="ARBA00023180"/>
    </source>
</evidence>
<keyword evidence="7" id="KW-0858">Xylan degradation</keyword>
<dbReference type="AlphaFoldDB" id="A0AAD6D712"/>
<keyword evidence="19" id="KW-1185">Reference proteome</keyword>
<comment type="catalytic activity">
    <reaction evidence="1 15">
        <text>Endohydrolysis of (1-&gt;5)-alpha-arabinofuranosidic linkages in (1-&gt;5)-arabinans.</text>
        <dbReference type="EC" id="3.2.1.99"/>
    </reaction>
</comment>
<gene>
    <name evidence="18" type="ORF">N7494_002958</name>
</gene>
<evidence type="ECO:0000256" key="17">
    <source>
        <dbReference type="PIRSR" id="PIRSR606710-2"/>
    </source>
</evidence>
<comment type="function">
    <text evidence="14">Endo-1,5-alpha-L-arabinanase involved in degradation of pectin. Its preferred substrate is linear 1,5-alpha-L-arabinan.</text>
</comment>
<dbReference type="InterPro" id="IPR023296">
    <property type="entry name" value="Glyco_hydro_beta-prop_sf"/>
</dbReference>
<dbReference type="GO" id="GO:0045493">
    <property type="term" value="P:xylan catabolic process"/>
    <property type="evidence" value="ECO:0007669"/>
    <property type="project" value="UniProtKB-KW"/>
</dbReference>
<evidence type="ECO:0000256" key="11">
    <source>
        <dbReference type="ARBA" id="ARBA00023277"/>
    </source>
</evidence>
<evidence type="ECO:0000256" key="5">
    <source>
        <dbReference type="ARBA" id="ARBA00012586"/>
    </source>
</evidence>
<keyword evidence="8" id="KW-0732">Signal</keyword>
<protein>
    <recommendedName>
        <fullName evidence="5 15">Arabinan endo-1,5-alpha-L-arabinosidase</fullName>
        <ecNumber evidence="5 15">3.2.1.99</ecNumber>
    </recommendedName>
</protein>
<evidence type="ECO:0000256" key="8">
    <source>
        <dbReference type="ARBA" id="ARBA00022729"/>
    </source>
</evidence>
<evidence type="ECO:0000256" key="15">
    <source>
        <dbReference type="PIRNR" id="PIRNR026534"/>
    </source>
</evidence>
<evidence type="ECO:0000313" key="19">
    <source>
        <dbReference type="Proteomes" id="UP001220324"/>
    </source>
</evidence>
<dbReference type="PIRSF" id="PIRSF026534">
    <property type="entry name" value="Endo_alpha-L-arabinosidase"/>
    <property type="match status" value="1"/>
</dbReference>
<dbReference type="GO" id="GO:0046558">
    <property type="term" value="F:arabinan endo-1,5-alpha-L-arabinosidase activity"/>
    <property type="evidence" value="ECO:0007669"/>
    <property type="project" value="UniProtKB-EC"/>
</dbReference>
<dbReference type="GO" id="GO:0005576">
    <property type="term" value="C:extracellular region"/>
    <property type="evidence" value="ECO:0007669"/>
    <property type="project" value="UniProtKB-SubCell"/>
</dbReference>
<sequence>MLKLLFLEFFRIPHSNGLAQVQHQPGLNSVLQRDITFPPPRQTNQHTHDPSILLDNDYYLYQVGPNINISISASMDGPWVYLGSVLNTQTIIPKPQDNLAKPWAPDTIKQIGTYYCYYSCYRRGNIQFTAAWRLVDHGVVLQTGTGEGANISPYNMTNAIDPNPFIDSDDTVYLNHGSYWEGIYQVSLKSDMLAPENTTNSDARHLVGPASEDDNKIEGAFLASHDDFYYLWFSHGACCDYDPKNLPAAGEDIRVGRSGNPRGPFLDRYGMDLASGGGELVYGSNGETYAPGGQGVLFDGIDDVLYYHYRMSTALPLLKSSVNTSVGLDFHVSQPLHR</sequence>
<evidence type="ECO:0000256" key="4">
    <source>
        <dbReference type="ARBA" id="ARBA00009865"/>
    </source>
</evidence>
<keyword evidence="13" id="KW-0624">Polysaccharide degradation</keyword>
<comment type="caution">
    <text evidence="18">The sequence shown here is derived from an EMBL/GenBank/DDBJ whole genome shotgun (WGS) entry which is preliminary data.</text>
</comment>
<dbReference type="EC" id="3.2.1.99" evidence="5 15"/>
<dbReference type="Proteomes" id="UP001220324">
    <property type="component" value="Unassembled WGS sequence"/>
</dbReference>
<evidence type="ECO:0000256" key="13">
    <source>
        <dbReference type="ARBA" id="ARBA00023326"/>
    </source>
</evidence>
<evidence type="ECO:0000256" key="12">
    <source>
        <dbReference type="ARBA" id="ARBA00023295"/>
    </source>
</evidence>
<evidence type="ECO:0000256" key="16">
    <source>
        <dbReference type="PIRSR" id="PIRSR606710-1"/>
    </source>
</evidence>